<evidence type="ECO:0000256" key="8">
    <source>
        <dbReference type="ARBA" id="ARBA00022989"/>
    </source>
</evidence>
<dbReference type="InterPro" id="IPR013210">
    <property type="entry name" value="LRR_N_plant-typ"/>
</dbReference>
<keyword evidence="5 12" id="KW-0812">Transmembrane</keyword>
<evidence type="ECO:0000259" key="14">
    <source>
        <dbReference type="Pfam" id="PF08263"/>
    </source>
</evidence>
<feature type="domain" description="Disease resistance R13L4/SHOC-2-like LRR" evidence="15">
    <location>
        <begin position="211"/>
        <end position="359"/>
    </location>
</feature>
<dbReference type="Proteomes" id="UP001165190">
    <property type="component" value="Unassembled WGS sequence"/>
</dbReference>
<keyword evidence="9 12" id="KW-0472">Membrane</keyword>
<dbReference type="AlphaFoldDB" id="A0A9W7LLD4"/>
<keyword evidence="10 16" id="KW-0675">Receptor</keyword>
<dbReference type="GO" id="GO:0005886">
    <property type="term" value="C:plasma membrane"/>
    <property type="evidence" value="ECO:0007669"/>
    <property type="project" value="UniProtKB-SubCell"/>
</dbReference>
<evidence type="ECO:0000256" key="1">
    <source>
        <dbReference type="ARBA" id="ARBA00004251"/>
    </source>
</evidence>
<dbReference type="InterPro" id="IPR032675">
    <property type="entry name" value="LRR_dom_sf"/>
</dbReference>
<dbReference type="Pfam" id="PF08263">
    <property type="entry name" value="LRRNT_2"/>
    <property type="match status" value="1"/>
</dbReference>
<dbReference type="PANTHER" id="PTHR48061:SF12">
    <property type="entry name" value="DISEASE RESISTANCE LIKE PROTEIN"/>
    <property type="match status" value="1"/>
</dbReference>
<keyword evidence="6 13" id="KW-0732">Signal</keyword>
<evidence type="ECO:0000256" key="11">
    <source>
        <dbReference type="ARBA" id="ARBA00023180"/>
    </source>
</evidence>
<comment type="subcellular location">
    <subcellularLocation>
        <location evidence="1">Cell membrane</location>
        <topology evidence="1">Single-pass type I membrane protein</topology>
    </subcellularLocation>
</comment>
<keyword evidence="4" id="KW-0433">Leucine-rich repeat</keyword>
<evidence type="ECO:0000313" key="16">
    <source>
        <dbReference type="EMBL" id="GMI69003.1"/>
    </source>
</evidence>
<dbReference type="Gene3D" id="3.80.10.10">
    <property type="entry name" value="Ribonuclease Inhibitor"/>
    <property type="match status" value="3"/>
</dbReference>
<dbReference type="SMART" id="SM00369">
    <property type="entry name" value="LRR_TYP"/>
    <property type="match status" value="8"/>
</dbReference>
<evidence type="ECO:0000256" key="2">
    <source>
        <dbReference type="ARBA" id="ARBA00009592"/>
    </source>
</evidence>
<evidence type="ECO:0000256" key="9">
    <source>
        <dbReference type="ARBA" id="ARBA00023136"/>
    </source>
</evidence>
<dbReference type="SUPFAM" id="SSF52047">
    <property type="entry name" value="RNI-like"/>
    <property type="match status" value="1"/>
</dbReference>
<feature type="signal peptide" evidence="13">
    <location>
        <begin position="1"/>
        <end position="26"/>
    </location>
</feature>
<reference evidence="16" key="1">
    <citation type="submission" date="2023-05" db="EMBL/GenBank/DDBJ databases">
        <title>Genome and transcriptome analyses reveal genes involved in the formation of fine ridges on petal epidermal cells in Hibiscus trionum.</title>
        <authorList>
            <person name="Koshimizu S."/>
            <person name="Masuda S."/>
            <person name="Ishii T."/>
            <person name="Shirasu K."/>
            <person name="Hoshino A."/>
            <person name="Arita M."/>
        </authorList>
    </citation>
    <scope>NUCLEOTIDE SEQUENCE</scope>
    <source>
        <strain evidence="16">Hamamatsu line</strain>
    </source>
</reference>
<dbReference type="Pfam" id="PF00560">
    <property type="entry name" value="LRR_1"/>
    <property type="match status" value="5"/>
</dbReference>
<dbReference type="SMART" id="SM00365">
    <property type="entry name" value="LRR_SD22"/>
    <property type="match status" value="6"/>
</dbReference>
<dbReference type="PANTHER" id="PTHR48061">
    <property type="entry name" value="LEUCINE-RICH REPEAT RECEPTOR PROTEIN KINASE EMS1-LIKE-RELATED"/>
    <property type="match status" value="1"/>
</dbReference>
<evidence type="ECO:0000313" key="17">
    <source>
        <dbReference type="Proteomes" id="UP001165190"/>
    </source>
</evidence>
<keyword evidence="7" id="KW-0677">Repeat</keyword>
<organism evidence="16 17">
    <name type="scientific">Hibiscus trionum</name>
    <name type="common">Flower of an hour</name>
    <dbReference type="NCBI Taxonomy" id="183268"/>
    <lineage>
        <taxon>Eukaryota</taxon>
        <taxon>Viridiplantae</taxon>
        <taxon>Streptophyta</taxon>
        <taxon>Embryophyta</taxon>
        <taxon>Tracheophyta</taxon>
        <taxon>Spermatophyta</taxon>
        <taxon>Magnoliopsida</taxon>
        <taxon>eudicotyledons</taxon>
        <taxon>Gunneridae</taxon>
        <taxon>Pentapetalae</taxon>
        <taxon>rosids</taxon>
        <taxon>malvids</taxon>
        <taxon>Malvales</taxon>
        <taxon>Malvaceae</taxon>
        <taxon>Malvoideae</taxon>
        <taxon>Hibiscus</taxon>
    </lineage>
</organism>
<evidence type="ECO:0000256" key="4">
    <source>
        <dbReference type="ARBA" id="ARBA00022614"/>
    </source>
</evidence>
<dbReference type="PRINTS" id="PR00019">
    <property type="entry name" value="LEURICHRPT"/>
</dbReference>
<dbReference type="InterPro" id="IPR055414">
    <property type="entry name" value="LRR_R13L4/SHOC2-like"/>
</dbReference>
<comment type="similarity">
    <text evidence="2">Belongs to the RLP family.</text>
</comment>
<keyword evidence="11" id="KW-0325">Glycoprotein</keyword>
<dbReference type="InterPro" id="IPR046956">
    <property type="entry name" value="RLP23-like"/>
</dbReference>
<sequence>MALGSSFHSTLLHLLLLLSLVCWAKPKPLCLPEDRSALLHFKRSFIINDSASTSPDAYPKTQSWSLKEQHCCSWNGVTCDNSTGHVVGLDLSSSYLYGSINSSSTLFRLPHLRRLSLADNGFSGQVPWGILELLELEFLDLSGNSLKLRKPGLSHLLHKLTDMKQLYLDGVEISSYVPNILANISSLVELSLSNCELRGEFPAGVFNLPSLELLNLGSNQELSGELPELIGNFNSLRSLDISNCRFSGKLPCSLGNLTQLTLIDLFSNNFSGPIPSSIGHLNQLKVLEFSGNKFSGKIPSSLANLTRLEYLSLGTNSFDQGNLAWIGTQTNLTYLDLSSTNLTGQIPSSLQNLTRITYLYLSFNELNGHIPPWIGSLAELTEIKFNENNLSGPVPESIFKLQNLELLFLQRNQLNGTLKLNSFLELKNLTQLQLSANHLSVLTNVSTNGVPPKFKLLGLASCNLSEFPSFLRRQDELEFLELAENKIHGQIPNWFWTVGKQTLQYLSLGFNSLTGFGKLPDVLPWSSLEHLILESNMFQGSSPPPPPSVIFYKVSSNMLSGEITPIFCNLSSILVLDLSNNNMTGMLPPCLGSLADSLEVLNLQNNHFIGDIPPTYPTNCGLRTMDLSKNQLQGRIPRSLAHCTPLEELILGNNLISDRFPYWLGNLPNLKLLSLRSNRLHGVIGKPRTKSDFSKLQVIDLFNNHFSGELPSEYFKVWNAMKVANTSNLLLYMFANTSSQNKNYSWYGYYNYTVTLANKGRELRYERVPDSISVIDFSSNEFEGEIPEAIGDLKLVHVLNFSNNNLDGRIPSSLGGISNLESLDLSRNNLSGTIPPQLSKLNFLEVFNVSYNKLEGPVPQGSQFSTFDNNSYEGNSGLCGYPLSEKCGNPQVPPSIPSTPDEDEDEGIWRVMKFGWTVVLTGYGAGLILGMSLGWKFDAWKYACFRRVFGKWAVSNSGSGSNWYSSSLSSVWKKVSRN</sequence>
<evidence type="ECO:0000259" key="15">
    <source>
        <dbReference type="Pfam" id="PF23598"/>
    </source>
</evidence>
<feature type="transmembrane region" description="Helical" evidence="12">
    <location>
        <begin position="914"/>
        <end position="937"/>
    </location>
</feature>
<dbReference type="InterPro" id="IPR001611">
    <property type="entry name" value="Leu-rich_rpt"/>
</dbReference>
<evidence type="ECO:0000256" key="10">
    <source>
        <dbReference type="ARBA" id="ARBA00023170"/>
    </source>
</evidence>
<dbReference type="SUPFAM" id="SSF52058">
    <property type="entry name" value="L domain-like"/>
    <property type="match status" value="2"/>
</dbReference>
<comment type="caution">
    <text evidence="16">The sequence shown here is derived from an EMBL/GenBank/DDBJ whole genome shotgun (WGS) entry which is preliminary data.</text>
</comment>
<keyword evidence="3" id="KW-1003">Cell membrane</keyword>
<dbReference type="InterPro" id="IPR003591">
    <property type="entry name" value="Leu-rich_rpt_typical-subtyp"/>
</dbReference>
<dbReference type="Pfam" id="PF23598">
    <property type="entry name" value="LRR_14"/>
    <property type="match status" value="1"/>
</dbReference>
<evidence type="ECO:0000256" key="6">
    <source>
        <dbReference type="ARBA" id="ARBA00022729"/>
    </source>
</evidence>
<evidence type="ECO:0000256" key="7">
    <source>
        <dbReference type="ARBA" id="ARBA00022737"/>
    </source>
</evidence>
<dbReference type="OrthoDB" id="442066at2759"/>
<dbReference type="Pfam" id="PF13855">
    <property type="entry name" value="LRR_8"/>
    <property type="match status" value="1"/>
</dbReference>
<dbReference type="PROSITE" id="PS51450">
    <property type="entry name" value="LRR"/>
    <property type="match status" value="1"/>
</dbReference>
<keyword evidence="8 12" id="KW-1133">Transmembrane helix</keyword>
<evidence type="ECO:0000256" key="5">
    <source>
        <dbReference type="ARBA" id="ARBA00022692"/>
    </source>
</evidence>
<gene>
    <name evidence="16" type="ORF">HRI_000569600</name>
</gene>
<evidence type="ECO:0000256" key="13">
    <source>
        <dbReference type="SAM" id="SignalP"/>
    </source>
</evidence>
<feature type="domain" description="Leucine-rich repeat-containing N-terminal plant-type" evidence="14">
    <location>
        <begin position="32"/>
        <end position="80"/>
    </location>
</feature>
<keyword evidence="17" id="KW-1185">Reference proteome</keyword>
<dbReference type="FunFam" id="3.80.10.10:FF:000213">
    <property type="entry name" value="Tyrosine-sulfated glycopeptide receptor 1"/>
    <property type="match status" value="2"/>
</dbReference>
<evidence type="ECO:0000256" key="3">
    <source>
        <dbReference type="ARBA" id="ARBA00022475"/>
    </source>
</evidence>
<name>A0A9W7LLD4_HIBTR</name>
<protein>
    <submittedName>
        <fullName evidence="16">Receptor like protein 6</fullName>
    </submittedName>
</protein>
<feature type="chain" id="PRO_5040743665" evidence="13">
    <location>
        <begin position="27"/>
        <end position="978"/>
    </location>
</feature>
<proteinExistence type="inferred from homology"/>
<evidence type="ECO:0000256" key="12">
    <source>
        <dbReference type="SAM" id="Phobius"/>
    </source>
</evidence>
<accession>A0A9W7LLD4</accession>
<dbReference type="FunFam" id="3.80.10.10:FF:000095">
    <property type="entry name" value="LRR receptor-like serine/threonine-protein kinase GSO1"/>
    <property type="match status" value="1"/>
</dbReference>
<dbReference type="EMBL" id="BSYR01000006">
    <property type="protein sequence ID" value="GMI69003.1"/>
    <property type="molecule type" value="Genomic_DNA"/>
</dbReference>